<dbReference type="eggNOG" id="ENOG502Z7N5">
    <property type="taxonomic scope" value="Bacteria"/>
</dbReference>
<dbReference type="EMBL" id="AAWS01000018">
    <property type="protein sequence ID" value="EAY28055.1"/>
    <property type="molecule type" value="Genomic_DNA"/>
</dbReference>
<reference evidence="1 2" key="1">
    <citation type="submission" date="2007-01" db="EMBL/GenBank/DDBJ databases">
        <authorList>
            <person name="Haygood M."/>
            <person name="Podell S."/>
            <person name="Anderson C."/>
            <person name="Hopkinson B."/>
            <person name="Roe K."/>
            <person name="Barbeau K."/>
            <person name="Gaasterland T."/>
            <person name="Ferriera S."/>
            <person name="Johnson J."/>
            <person name="Kravitz S."/>
            <person name="Beeson K."/>
            <person name="Sutton G."/>
            <person name="Rogers Y.-H."/>
            <person name="Friedman R."/>
            <person name="Frazier M."/>
            <person name="Venter J.C."/>
        </authorList>
    </citation>
    <scope>NUCLEOTIDE SEQUENCE [LARGE SCALE GENOMIC DNA]</scope>
    <source>
        <strain evidence="1 2">ATCC 23134</strain>
    </source>
</reference>
<evidence type="ECO:0000313" key="1">
    <source>
        <dbReference type="EMBL" id="EAY28055.1"/>
    </source>
</evidence>
<evidence type="ECO:0000313" key="2">
    <source>
        <dbReference type="Proteomes" id="UP000004095"/>
    </source>
</evidence>
<sequence>MFLNRMGETTLEMALTLVNGDERLIQSLVAKNILVRDGETVFLDERILGFLEDFLEVNEEVQNYKIDERITLLKSNMEYFQNEKNTRQREEYLHKIKQNLQGLGKIIRRNVIDLGKQIQHDYKTETNFTNKILKIEQHNQKSQRLSQLVAVVEGILANDAFFMLANDELLRRYRIELKYDLRDTKINLIELHQEIVNCLNRVENQVQVFKKLQAIKRLKDHYELEKKTNVLDLFAENQDLFFQNRLTFPARPSLEWLQTDHGYDLISKLVRKRQHKTKQKEILEARTLKAGQVNTQPIQEKRINYAQVKQKFVESKQNLFDFIWQYPFTPALNAEERVQLFCKVALLYEDEMDFTNKNEQVKSDELGQTIRYAVIMPLTNSGRPKA</sequence>
<dbReference type="Proteomes" id="UP000004095">
    <property type="component" value="Unassembled WGS sequence"/>
</dbReference>
<comment type="caution">
    <text evidence="1">The sequence shown here is derived from an EMBL/GenBank/DDBJ whole genome shotgun (WGS) entry which is preliminary data.</text>
</comment>
<proteinExistence type="predicted"/>
<protein>
    <submittedName>
        <fullName evidence="1">Uncharacterized protein</fullName>
    </submittedName>
</protein>
<keyword evidence="2" id="KW-1185">Reference proteome</keyword>
<organism evidence="1 2">
    <name type="scientific">Microscilla marina ATCC 23134</name>
    <dbReference type="NCBI Taxonomy" id="313606"/>
    <lineage>
        <taxon>Bacteria</taxon>
        <taxon>Pseudomonadati</taxon>
        <taxon>Bacteroidota</taxon>
        <taxon>Cytophagia</taxon>
        <taxon>Cytophagales</taxon>
        <taxon>Microscillaceae</taxon>
        <taxon>Microscilla</taxon>
    </lineage>
</organism>
<accession>A1ZNE4</accession>
<name>A1ZNE4_MICM2</name>
<dbReference type="AlphaFoldDB" id="A1ZNE4"/>
<gene>
    <name evidence="1" type="ORF">M23134_02165</name>
</gene>